<name>A0A0P6YD86_9CHLR</name>
<dbReference type="AlphaFoldDB" id="A0A0P6YD86"/>
<keyword evidence="1" id="KW-0645">Protease</keyword>
<dbReference type="GO" id="GO:0004252">
    <property type="term" value="F:serine-type endopeptidase activity"/>
    <property type="evidence" value="ECO:0007669"/>
    <property type="project" value="InterPro"/>
</dbReference>
<keyword evidence="3" id="KW-0732">Signal</keyword>
<evidence type="ECO:0000256" key="1">
    <source>
        <dbReference type="ARBA" id="ARBA00022670"/>
    </source>
</evidence>
<dbReference type="PROSITE" id="PS51257">
    <property type="entry name" value="PROKAR_LIPOPROTEIN"/>
    <property type="match status" value="1"/>
</dbReference>
<dbReference type="PANTHER" id="PTHR43343:SF3">
    <property type="entry name" value="PROTEASE DO-LIKE 8, CHLOROPLASTIC"/>
    <property type="match status" value="1"/>
</dbReference>
<dbReference type="Gene3D" id="2.40.10.120">
    <property type="match status" value="1"/>
</dbReference>
<organism evidence="5 6">
    <name type="scientific">Levilinea saccharolytica</name>
    <dbReference type="NCBI Taxonomy" id="229921"/>
    <lineage>
        <taxon>Bacteria</taxon>
        <taxon>Bacillati</taxon>
        <taxon>Chloroflexota</taxon>
        <taxon>Anaerolineae</taxon>
        <taxon>Anaerolineales</taxon>
        <taxon>Anaerolineaceae</taxon>
        <taxon>Levilinea</taxon>
    </lineage>
</organism>
<dbReference type="SUPFAM" id="SSF50494">
    <property type="entry name" value="Trypsin-like serine proteases"/>
    <property type="match status" value="1"/>
</dbReference>
<dbReference type="SMART" id="SM00228">
    <property type="entry name" value="PDZ"/>
    <property type="match status" value="1"/>
</dbReference>
<dbReference type="PROSITE" id="PS50106">
    <property type="entry name" value="PDZ"/>
    <property type="match status" value="1"/>
</dbReference>
<dbReference type="InterPro" id="IPR001478">
    <property type="entry name" value="PDZ"/>
</dbReference>
<keyword evidence="6" id="KW-1185">Reference proteome</keyword>
<dbReference type="PRINTS" id="PR00834">
    <property type="entry name" value="PROTEASES2C"/>
</dbReference>
<dbReference type="Pfam" id="PF13365">
    <property type="entry name" value="Trypsin_2"/>
    <property type="match status" value="1"/>
</dbReference>
<dbReference type="InterPro" id="IPR001940">
    <property type="entry name" value="Peptidase_S1C"/>
</dbReference>
<accession>A0A0P6YD86</accession>
<dbReference type="Gene3D" id="2.30.42.10">
    <property type="match status" value="1"/>
</dbReference>
<dbReference type="GO" id="GO:0006508">
    <property type="term" value="P:proteolysis"/>
    <property type="evidence" value="ECO:0007669"/>
    <property type="project" value="UniProtKB-KW"/>
</dbReference>
<dbReference type="CDD" id="cd06779">
    <property type="entry name" value="cpPDZ_Deg_HtrA-like"/>
    <property type="match status" value="1"/>
</dbReference>
<dbReference type="InterPro" id="IPR009003">
    <property type="entry name" value="Peptidase_S1_PA"/>
</dbReference>
<dbReference type="OrthoDB" id="9758917at2"/>
<dbReference type="EMBL" id="LGCM01000014">
    <property type="protein sequence ID" value="KPL89909.1"/>
    <property type="molecule type" value="Genomic_DNA"/>
</dbReference>
<dbReference type="SUPFAM" id="SSF50156">
    <property type="entry name" value="PDZ domain-like"/>
    <property type="match status" value="1"/>
</dbReference>
<dbReference type="RefSeq" id="WP_062416921.1">
    <property type="nucleotide sequence ID" value="NZ_DF967974.1"/>
</dbReference>
<feature type="domain" description="PDZ" evidence="4">
    <location>
        <begin position="285"/>
        <end position="375"/>
    </location>
</feature>
<evidence type="ECO:0000256" key="2">
    <source>
        <dbReference type="ARBA" id="ARBA00022801"/>
    </source>
</evidence>
<dbReference type="InterPro" id="IPR051201">
    <property type="entry name" value="Chloro_Bact_Ser_Proteases"/>
</dbReference>
<comment type="caution">
    <text evidence="5">The sequence shown here is derived from an EMBL/GenBank/DDBJ whole genome shotgun (WGS) entry which is preliminary data.</text>
</comment>
<proteinExistence type="predicted"/>
<evidence type="ECO:0000256" key="3">
    <source>
        <dbReference type="SAM" id="SignalP"/>
    </source>
</evidence>
<keyword evidence="2" id="KW-0378">Hydrolase</keyword>
<dbReference type="InterPro" id="IPR036034">
    <property type="entry name" value="PDZ_sf"/>
</dbReference>
<evidence type="ECO:0000313" key="5">
    <source>
        <dbReference type="EMBL" id="KPL89909.1"/>
    </source>
</evidence>
<dbReference type="STRING" id="229921.ADN01_03275"/>
<feature type="signal peptide" evidence="3">
    <location>
        <begin position="1"/>
        <end position="19"/>
    </location>
</feature>
<reference evidence="5 6" key="1">
    <citation type="submission" date="2015-07" db="EMBL/GenBank/DDBJ databases">
        <title>Genome sequence of Levilinea saccharolytica DSM 16555.</title>
        <authorList>
            <person name="Hemp J."/>
            <person name="Ward L.M."/>
            <person name="Pace L.A."/>
            <person name="Fischer W.W."/>
        </authorList>
    </citation>
    <scope>NUCLEOTIDE SEQUENCE [LARGE SCALE GENOMIC DNA]</scope>
    <source>
        <strain evidence="5 6">KIBI-1</strain>
    </source>
</reference>
<evidence type="ECO:0000313" key="6">
    <source>
        <dbReference type="Proteomes" id="UP000050501"/>
    </source>
</evidence>
<protein>
    <recommendedName>
        <fullName evidence="4">PDZ domain-containing protein</fullName>
    </recommendedName>
</protein>
<gene>
    <name evidence="5" type="ORF">ADN01_03275</name>
</gene>
<dbReference type="Pfam" id="PF13180">
    <property type="entry name" value="PDZ_2"/>
    <property type="match status" value="1"/>
</dbReference>
<dbReference type="PANTHER" id="PTHR43343">
    <property type="entry name" value="PEPTIDASE S12"/>
    <property type="match status" value="1"/>
</dbReference>
<feature type="chain" id="PRO_5006133526" description="PDZ domain-containing protein" evidence="3">
    <location>
        <begin position="20"/>
        <end position="388"/>
    </location>
</feature>
<evidence type="ECO:0000259" key="4">
    <source>
        <dbReference type="PROSITE" id="PS50106"/>
    </source>
</evidence>
<dbReference type="Proteomes" id="UP000050501">
    <property type="component" value="Unassembled WGS sequence"/>
</dbReference>
<sequence>MKKLSLLFAVTVLALTTLACGFTFPRTSMQDSQSSNAPTPVLIPTAVNLPPAFQGDVTDMGNNLVDLYQRASPGVVSIQVLTQPGSGLGSGFVYDKEGHIVTNYHVVEGATDLEVDFPTGFKVRGTVLATDLDSDLAVIKVDAPADQLVPLPLGDSDQLQVGQPVVAIGNPFGLSGTMTLGIISAKGRTLDSMRTSGEGAFFSAGDIIQTDASINPGNSGGPLLNLRGEVIGLNRAIRTTGMTTDGEPVNSGIGFAISSNIMRRVLPVLIVEKKYDYPYLGISAMPELSLIAQEALGLKYSTGAYIVEVVPGGPADKAGLRGGTTATNMAGLSKGGDLIIAVDGRPVRVFGDLLSYLMTSKSPGETITLTIVRDNKEQEVKITLDKRS</sequence>